<dbReference type="InterPro" id="IPR016187">
    <property type="entry name" value="CTDL_fold"/>
</dbReference>
<feature type="transmembrane region" description="Helical" evidence="12">
    <location>
        <begin position="949"/>
        <end position="976"/>
    </location>
</feature>
<dbReference type="SUPFAM" id="SSF81321">
    <property type="entry name" value="Family A G protein-coupled receptor-like"/>
    <property type="match status" value="1"/>
</dbReference>
<evidence type="ECO:0000256" key="11">
    <source>
        <dbReference type="ARBA" id="ARBA00023224"/>
    </source>
</evidence>
<dbReference type="SUPFAM" id="SSF57424">
    <property type="entry name" value="LDL receptor-like module"/>
    <property type="match status" value="1"/>
</dbReference>
<dbReference type="Gene3D" id="3.80.10.10">
    <property type="entry name" value="Ribonuclease Inhibitor"/>
    <property type="match status" value="1"/>
</dbReference>
<evidence type="ECO:0000256" key="10">
    <source>
        <dbReference type="ARBA" id="ARBA00023170"/>
    </source>
</evidence>
<keyword evidence="4 12" id="KW-0812">Transmembrane</keyword>
<keyword evidence="5" id="KW-0677">Repeat</keyword>
<gene>
    <name evidence="16" type="primary">LOC106063334</name>
</gene>
<organism evidence="15 16">
    <name type="scientific">Biomphalaria glabrata</name>
    <name type="common">Bloodfluke planorb</name>
    <name type="synonym">Freshwater snail</name>
    <dbReference type="NCBI Taxonomy" id="6526"/>
    <lineage>
        <taxon>Eukaryota</taxon>
        <taxon>Metazoa</taxon>
        <taxon>Spiralia</taxon>
        <taxon>Lophotrochozoa</taxon>
        <taxon>Mollusca</taxon>
        <taxon>Gastropoda</taxon>
        <taxon>Heterobranchia</taxon>
        <taxon>Euthyneura</taxon>
        <taxon>Panpulmonata</taxon>
        <taxon>Hygrophila</taxon>
        <taxon>Lymnaeoidea</taxon>
        <taxon>Planorbidae</taxon>
        <taxon>Biomphalaria</taxon>
    </lineage>
</organism>
<dbReference type="SUPFAM" id="SSF56436">
    <property type="entry name" value="C-type lectin-like"/>
    <property type="match status" value="1"/>
</dbReference>
<feature type="transmembrane region" description="Helical" evidence="12">
    <location>
        <begin position="876"/>
        <end position="895"/>
    </location>
</feature>
<evidence type="ECO:0000256" key="3">
    <source>
        <dbReference type="ARBA" id="ARBA00022614"/>
    </source>
</evidence>
<dbReference type="PANTHER" id="PTHR24372:SF77">
    <property type="entry name" value="G-PROTEIN COUPLED RECEPTORS FAMILY 1 PROFILE DOMAIN-CONTAINING PROTEIN"/>
    <property type="match status" value="1"/>
</dbReference>
<sequence length="1164" mass="135740">MPLLSFLVLLSFGDVLLFPLRDCNARDKDILFVIDCRDSTRNQIEFINKTLRHLTEAKHWLIANYSVMFISYNGISDIHLEDYRNAVSNCSEVYHIDKIFHASKVWFSSRNRSLPAFFLVSVLQESLEKRATFIHNILKEQSKDTRVNRFFIIHTAMEKTLPSSDSIYYHNSYLELKIENVFPKVCEIRCEDNMANFSSDYTTSYYHIADVLNMSYDQSVQYCAGKVNSYLVSLESSQEIIFVLQLIKKRFDYQKINHFRLSVGIKDGYYYFLWFSGNPFVSVNRLFELSSKKCFFLNISISEIDLSLAEVDYRFLYNELYSDCTDVQLPTLVLCECHEVHRNEHFTRKLLYAVSSDVNKISTRHYFLLLQAVLSEKYHKVKYKRSDKFQTILCQNLGNKSDYLQMYVCRSQYQKQEISSISYVREIDERYYVLESINISDCENYRECQQNIRNRIAYTVTERPLYIPIHDIQLLCIYNNNTNYSNDTNMLNVIDNSDFSCESKILKLNSTSPSSFQCEFQQNISDYRCIRNRYYVYCKDNSHLQNCENFTCPKDFIKCPKSYCISNTYIGDRVKDCPYGEDELKLENYSCAADFTLKSRGVCIDVFNWVNNNWILPFSENITFECNPPCPKDFVCVSTALHIEDGVTGKKYIKYTRKRTFNMFSLFNLMFQTRMYLVNFPLLQVVEFYGPNCRIQNFDYGFQYWKLLDLIVLDLSYNEMTSSNEMKSISNLSQLKVLNISHNTNLTVGKDFFFPRSLEIIDLSYTKTSSLKLNVFENVSQLKVLKLSNTFISRFQDMGIPEYFTLETLYIENVTITNIEKKFFRGLTIKSELRASDYKLCCPQILNPNISVDKCHAPLDAISSCKHLVGDILKRITIWIVGVVTLVGNGIVLVYRIGWNREIFKKAYGLFISGLAVSDFIMGVYLILIATVDIQYKNIYVLEDVKWRHSVLCQFAGFLSTISSETSKFFICLITIDRFLKITYPFGQHKFSKTGKIFSFTLVWFFGFMLALIPIIATKWNIYSSNGLCLALPLGSTENNGWVFSFIVFVVFNFILFLFIAFGQICILSNHKSIRRSIRNLSKNIKKRKEDMSIARKLAFVALTDFMCWFPVGILGFLSLKGHIFDREVYAWIAVFVMPINSALNPIIYTIPSIYQKYSSKKAG</sequence>
<dbReference type="InterPro" id="IPR002172">
    <property type="entry name" value="LDrepeatLR_classA_rpt"/>
</dbReference>
<evidence type="ECO:0000256" key="13">
    <source>
        <dbReference type="SAM" id="SignalP"/>
    </source>
</evidence>
<dbReference type="RefSeq" id="XP_055888367.1">
    <property type="nucleotide sequence ID" value="XM_056032392.1"/>
</dbReference>
<dbReference type="GeneID" id="106063334"/>
<protein>
    <submittedName>
        <fullName evidence="16">G-protein coupled receptor GRL101-like isoform X1</fullName>
    </submittedName>
</protein>
<evidence type="ECO:0000256" key="6">
    <source>
        <dbReference type="ARBA" id="ARBA00022989"/>
    </source>
</evidence>
<comment type="subcellular location">
    <subcellularLocation>
        <location evidence="1">Cell membrane</location>
        <topology evidence="1">Multi-pass membrane protein</topology>
    </subcellularLocation>
</comment>
<keyword evidence="2" id="KW-1003">Cell membrane</keyword>
<feature type="transmembrane region" description="Helical" evidence="12">
    <location>
        <begin position="907"/>
        <end position="929"/>
    </location>
</feature>
<dbReference type="GO" id="GO:0007189">
    <property type="term" value="P:adenylate cyclase-activating G protein-coupled receptor signaling pathway"/>
    <property type="evidence" value="ECO:0007669"/>
    <property type="project" value="TreeGrafter"/>
</dbReference>
<proteinExistence type="predicted"/>
<dbReference type="InterPro" id="IPR032675">
    <property type="entry name" value="LRR_dom_sf"/>
</dbReference>
<evidence type="ECO:0000256" key="12">
    <source>
        <dbReference type="SAM" id="Phobius"/>
    </source>
</evidence>
<evidence type="ECO:0000259" key="14">
    <source>
        <dbReference type="PROSITE" id="PS50262"/>
    </source>
</evidence>
<dbReference type="GO" id="GO:0005886">
    <property type="term" value="C:plasma membrane"/>
    <property type="evidence" value="ECO:0007669"/>
    <property type="project" value="UniProtKB-SubCell"/>
</dbReference>
<dbReference type="GO" id="GO:0016500">
    <property type="term" value="F:protein-hormone receptor activity"/>
    <property type="evidence" value="ECO:0007669"/>
    <property type="project" value="InterPro"/>
</dbReference>
<evidence type="ECO:0000256" key="2">
    <source>
        <dbReference type="ARBA" id="ARBA00022475"/>
    </source>
</evidence>
<keyword evidence="3" id="KW-0433">Leucine-rich repeat</keyword>
<dbReference type="InterPro" id="IPR002131">
    <property type="entry name" value="Gphrmn_rcpt_fam"/>
</dbReference>
<dbReference type="PRINTS" id="PR00373">
    <property type="entry name" value="GLYCHORMONER"/>
</dbReference>
<feature type="transmembrane region" description="Helical" evidence="12">
    <location>
        <begin position="1042"/>
        <end position="1069"/>
    </location>
</feature>
<evidence type="ECO:0000256" key="8">
    <source>
        <dbReference type="ARBA" id="ARBA00023136"/>
    </source>
</evidence>
<evidence type="ECO:0000313" key="16">
    <source>
        <dbReference type="RefSeq" id="XP_055888367.1"/>
    </source>
</evidence>
<feature type="chain" id="PRO_5040833339" evidence="13">
    <location>
        <begin position="26"/>
        <end position="1164"/>
    </location>
</feature>
<dbReference type="PROSITE" id="PS50262">
    <property type="entry name" value="G_PROTEIN_RECEP_F1_2"/>
    <property type="match status" value="1"/>
</dbReference>
<keyword evidence="8 12" id="KW-0472">Membrane</keyword>
<evidence type="ECO:0000256" key="7">
    <source>
        <dbReference type="ARBA" id="ARBA00023040"/>
    </source>
</evidence>
<dbReference type="InterPro" id="IPR017452">
    <property type="entry name" value="GPCR_Rhodpsn_7TM"/>
</dbReference>
<keyword evidence="10" id="KW-0675">Receptor</keyword>
<dbReference type="SMART" id="SM00192">
    <property type="entry name" value="LDLa"/>
    <property type="match status" value="1"/>
</dbReference>
<keyword evidence="15" id="KW-1185">Reference proteome</keyword>
<keyword evidence="7" id="KW-0297">G-protein coupled receptor</keyword>
<keyword evidence="13" id="KW-0732">Signal</keyword>
<dbReference type="GO" id="GO:0009755">
    <property type="term" value="P:hormone-mediated signaling pathway"/>
    <property type="evidence" value="ECO:0007669"/>
    <property type="project" value="TreeGrafter"/>
</dbReference>
<dbReference type="PRINTS" id="PR00237">
    <property type="entry name" value="GPCRRHODOPSN"/>
</dbReference>
<evidence type="ECO:0000313" key="15">
    <source>
        <dbReference type="Proteomes" id="UP001165740"/>
    </source>
</evidence>
<name>A0A9W3AM33_BIOGL</name>
<dbReference type="Proteomes" id="UP001165740">
    <property type="component" value="Chromosome 6"/>
</dbReference>
<feature type="transmembrane region" description="Helical" evidence="12">
    <location>
        <begin position="1130"/>
        <end position="1151"/>
    </location>
</feature>
<dbReference type="InterPro" id="IPR000276">
    <property type="entry name" value="GPCR_Rhodpsn"/>
</dbReference>
<dbReference type="CDD" id="cd00112">
    <property type="entry name" value="LDLa"/>
    <property type="match status" value="1"/>
</dbReference>
<reference evidence="16" key="1">
    <citation type="submission" date="2025-08" db="UniProtKB">
        <authorList>
            <consortium name="RefSeq"/>
        </authorList>
    </citation>
    <scope>IDENTIFICATION</scope>
</reference>
<feature type="signal peptide" evidence="13">
    <location>
        <begin position="1"/>
        <end position="25"/>
    </location>
</feature>
<dbReference type="SUPFAM" id="SSF52058">
    <property type="entry name" value="L domain-like"/>
    <property type="match status" value="1"/>
</dbReference>
<keyword evidence="6 12" id="KW-1133">Transmembrane helix</keyword>
<dbReference type="AlphaFoldDB" id="A0A9W3AM33"/>
<dbReference type="GO" id="GO:0008528">
    <property type="term" value="F:G protein-coupled peptide receptor activity"/>
    <property type="evidence" value="ECO:0007669"/>
    <property type="project" value="TreeGrafter"/>
</dbReference>
<evidence type="ECO:0000256" key="5">
    <source>
        <dbReference type="ARBA" id="ARBA00022737"/>
    </source>
</evidence>
<dbReference type="Pfam" id="PF00001">
    <property type="entry name" value="7tm_1"/>
    <property type="match status" value="1"/>
</dbReference>
<keyword evidence="11" id="KW-0807">Transducer</keyword>
<evidence type="ECO:0000256" key="1">
    <source>
        <dbReference type="ARBA" id="ARBA00004651"/>
    </source>
</evidence>
<dbReference type="Gene3D" id="4.10.400.10">
    <property type="entry name" value="Low-density Lipoprotein Receptor"/>
    <property type="match status" value="1"/>
</dbReference>
<dbReference type="InterPro" id="IPR036055">
    <property type="entry name" value="LDL_receptor-like_sf"/>
</dbReference>
<keyword evidence="9" id="KW-1015">Disulfide bond</keyword>
<feature type="transmembrane region" description="Helical" evidence="12">
    <location>
        <begin position="997"/>
        <end position="1022"/>
    </location>
</feature>
<dbReference type="OrthoDB" id="10035376at2759"/>
<feature type="domain" description="G-protein coupled receptors family 1 profile" evidence="14">
    <location>
        <begin position="888"/>
        <end position="1149"/>
    </location>
</feature>
<feature type="transmembrane region" description="Helical" evidence="12">
    <location>
        <begin position="1098"/>
        <end position="1118"/>
    </location>
</feature>
<accession>A0A9W3AM33</accession>
<evidence type="ECO:0000256" key="9">
    <source>
        <dbReference type="ARBA" id="ARBA00023157"/>
    </source>
</evidence>
<dbReference type="Gene3D" id="1.20.1070.10">
    <property type="entry name" value="Rhodopsin 7-helix transmembrane proteins"/>
    <property type="match status" value="1"/>
</dbReference>
<evidence type="ECO:0000256" key="4">
    <source>
        <dbReference type="ARBA" id="ARBA00022692"/>
    </source>
</evidence>
<dbReference type="PANTHER" id="PTHR24372">
    <property type="entry name" value="GLYCOPROTEIN HORMONE RECEPTOR"/>
    <property type="match status" value="1"/>
</dbReference>